<evidence type="ECO:0000313" key="1">
    <source>
        <dbReference type="EMBL" id="RJG04446.1"/>
    </source>
</evidence>
<dbReference type="EMBL" id="QYUQ01000002">
    <property type="protein sequence ID" value="RJG04446.1"/>
    <property type="molecule type" value="Genomic_DNA"/>
</dbReference>
<gene>
    <name evidence="1" type="ORF">D3878_14955</name>
</gene>
<proteinExistence type="predicted"/>
<name>A0A3A3GQ34_9BURK</name>
<evidence type="ECO:0008006" key="3">
    <source>
        <dbReference type="Google" id="ProtNLM"/>
    </source>
</evidence>
<keyword evidence="2" id="KW-1185">Reference proteome</keyword>
<dbReference type="OrthoDB" id="7551439at2"/>
<organism evidence="1 2">
    <name type="scientific">Noviherbaspirillum sedimenti</name>
    <dbReference type="NCBI Taxonomy" id="2320865"/>
    <lineage>
        <taxon>Bacteria</taxon>
        <taxon>Pseudomonadati</taxon>
        <taxon>Pseudomonadota</taxon>
        <taxon>Betaproteobacteria</taxon>
        <taxon>Burkholderiales</taxon>
        <taxon>Oxalobacteraceae</taxon>
        <taxon>Noviherbaspirillum</taxon>
    </lineage>
</organism>
<protein>
    <recommendedName>
        <fullName evidence="3">SIR2-like domain-containing protein</fullName>
    </recommendedName>
</protein>
<dbReference type="AlphaFoldDB" id="A0A3A3GQ34"/>
<dbReference type="Proteomes" id="UP000266327">
    <property type="component" value="Unassembled WGS sequence"/>
</dbReference>
<comment type="caution">
    <text evidence="1">The sequence shown here is derived from an EMBL/GenBank/DDBJ whole genome shotgun (WGS) entry which is preliminary data.</text>
</comment>
<accession>A0A3A3GQ34</accession>
<reference evidence="2" key="1">
    <citation type="submission" date="2018-09" db="EMBL/GenBank/DDBJ databases">
        <authorList>
            <person name="Zhu H."/>
        </authorList>
    </citation>
    <scope>NUCLEOTIDE SEQUENCE [LARGE SCALE GENOMIC DNA]</scope>
    <source>
        <strain evidence="2">K1S02-23</strain>
    </source>
</reference>
<evidence type="ECO:0000313" key="2">
    <source>
        <dbReference type="Proteomes" id="UP000266327"/>
    </source>
</evidence>
<sequence>MKLKALLTRHRADLALLIGNGINRYGARANDNSWDALLTELAQKYLDPVHKKLPDGISMTEFYDVLELACSRGAGEASLQTQFCELMAGWRPQAQHERIVRWAQQHEIPVLTTNFESTLGDAIGCRLQRIPNDKFTAFYPWERYYGTRAGVDPCREFAVWHINGMQCYRQSIRLGLTHYMGAVERARAWLHKGPARLSAGGDMQAWPGAVTWLQVVFHKPLLIFGLALAENEVFLRWLLIERAKYYRKFPERRQAAWYVHGAADKDAGKLYFLKAVGVEPVAAADYDEIYGPATWNQ</sequence>